<gene>
    <name evidence="9" type="ORF">ACFFGN_08905</name>
</gene>
<dbReference type="PANTHER" id="PTHR42718">
    <property type="entry name" value="MAJOR FACILITATOR SUPERFAMILY MULTIDRUG TRANSPORTER MFSC"/>
    <property type="match status" value="1"/>
</dbReference>
<evidence type="ECO:0000256" key="2">
    <source>
        <dbReference type="ARBA" id="ARBA00022448"/>
    </source>
</evidence>
<dbReference type="CDD" id="cd17321">
    <property type="entry name" value="MFS_MMR_MDR_like"/>
    <property type="match status" value="1"/>
</dbReference>
<dbReference type="PRINTS" id="PR01036">
    <property type="entry name" value="TCRTETB"/>
</dbReference>
<keyword evidence="4 7" id="KW-0812">Transmembrane</keyword>
<dbReference type="Pfam" id="PF07690">
    <property type="entry name" value="MFS_1"/>
    <property type="match status" value="1"/>
</dbReference>
<evidence type="ECO:0000259" key="8">
    <source>
        <dbReference type="PROSITE" id="PS50850"/>
    </source>
</evidence>
<keyword evidence="6 7" id="KW-0472">Membrane</keyword>
<accession>A0ABV6QHT5</accession>
<dbReference type="Gene3D" id="1.20.1250.20">
    <property type="entry name" value="MFS general substrate transporter like domains"/>
    <property type="match status" value="1"/>
</dbReference>
<feature type="transmembrane region" description="Helical" evidence="7">
    <location>
        <begin position="228"/>
        <end position="249"/>
    </location>
</feature>
<evidence type="ECO:0000256" key="3">
    <source>
        <dbReference type="ARBA" id="ARBA00022475"/>
    </source>
</evidence>
<evidence type="ECO:0000256" key="4">
    <source>
        <dbReference type="ARBA" id="ARBA00022692"/>
    </source>
</evidence>
<dbReference type="RefSeq" id="WP_380045114.1">
    <property type="nucleotide sequence ID" value="NZ_JBHLTC010000010.1"/>
</dbReference>
<feature type="transmembrane region" description="Helical" evidence="7">
    <location>
        <begin position="83"/>
        <end position="101"/>
    </location>
</feature>
<comment type="caution">
    <text evidence="9">The sequence shown here is derived from an EMBL/GenBank/DDBJ whole genome shotgun (WGS) entry which is preliminary data.</text>
</comment>
<keyword evidence="5 7" id="KW-1133">Transmembrane helix</keyword>
<proteinExistence type="predicted"/>
<dbReference type="Proteomes" id="UP001589890">
    <property type="component" value="Unassembled WGS sequence"/>
</dbReference>
<evidence type="ECO:0000256" key="1">
    <source>
        <dbReference type="ARBA" id="ARBA00004651"/>
    </source>
</evidence>
<dbReference type="Gene3D" id="1.20.1720.10">
    <property type="entry name" value="Multidrug resistance protein D"/>
    <property type="match status" value="1"/>
</dbReference>
<evidence type="ECO:0000313" key="10">
    <source>
        <dbReference type="Proteomes" id="UP001589890"/>
    </source>
</evidence>
<name>A0ABV6QHT5_9ACTN</name>
<keyword evidence="10" id="KW-1185">Reference proteome</keyword>
<comment type="subcellular location">
    <subcellularLocation>
        <location evidence="1">Cell membrane</location>
        <topology evidence="1">Multi-pass membrane protein</topology>
    </subcellularLocation>
</comment>
<feature type="transmembrane region" description="Helical" evidence="7">
    <location>
        <begin position="54"/>
        <end position="71"/>
    </location>
</feature>
<dbReference type="InterPro" id="IPR005829">
    <property type="entry name" value="Sugar_transporter_CS"/>
</dbReference>
<protein>
    <submittedName>
        <fullName evidence="9">MFS transporter</fullName>
    </submittedName>
</protein>
<feature type="transmembrane region" description="Helical" evidence="7">
    <location>
        <begin position="169"/>
        <end position="191"/>
    </location>
</feature>
<keyword evidence="2" id="KW-0813">Transport</keyword>
<feature type="transmembrane region" description="Helical" evidence="7">
    <location>
        <begin position="14"/>
        <end position="34"/>
    </location>
</feature>
<keyword evidence="3" id="KW-1003">Cell membrane</keyword>
<dbReference type="InterPro" id="IPR036259">
    <property type="entry name" value="MFS_trans_sf"/>
</dbReference>
<feature type="domain" description="Major facilitator superfamily (MFS) profile" evidence="8">
    <location>
        <begin position="16"/>
        <end position="449"/>
    </location>
</feature>
<feature type="transmembrane region" description="Helical" evidence="7">
    <location>
        <begin position="334"/>
        <end position="352"/>
    </location>
</feature>
<evidence type="ECO:0000256" key="7">
    <source>
        <dbReference type="SAM" id="Phobius"/>
    </source>
</evidence>
<feature type="transmembrane region" description="Helical" evidence="7">
    <location>
        <begin position="107"/>
        <end position="130"/>
    </location>
</feature>
<feature type="transmembrane region" description="Helical" evidence="7">
    <location>
        <begin position="269"/>
        <end position="293"/>
    </location>
</feature>
<feature type="transmembrane region" description="Helical" evidence="7">
    <location>
        <begin position="358"/>
        <end position="380"/>
    </location>
</feature>
<feature type="transmembrane region" description="Helical" evidence="7">
    <location>
        <begin position="142"/>
        <end position="163"/>
    </location>
</feature>
<dbReference type="InterPro" id="IPR011701">
    <property type="entry name" value="MFS"/>
</dbReference>
<dbReference type="SUPFAM" id="SSF103473">
    <property type="entry name" value="MFS general substrate transporter"/>
    <property type="match status" value="1"/>
</dbReference>
<evidence type="ECO:0000256" key="6">
    <source>
        <dbReference type="ARBA" id="ARBA00023136"/>
    </source>
</evidence>
<dbReference type="PROSITE" id="PS00216">
    <property type="entry name" value="SUGAR_TRANSPORT_1"/>
    <property type="match status" value="1"/>
</dbReference>
<organism evidence="9 10">
    <name type="scientific">Kribbella deserti</name>
    <dbReference type="NCBI Taxonomy" id="1926257"/>
    <lineage>
        <taxon>Bacteria</taxon>
        <taxon>Bacillati</taxon>
        <taxon>Actinomycetota</taxon>
        <taxon>Actinomycetes</taxon>
        <taxon>Propionibacteriales</taxon>
        <taxon>Kribbellaceae</taxon>
        <taxon>Kribbella</taxon>
    </lineage>
</organism>
<feature type="transmembrane region" description="Helical" evidence="7">
    <location>
        <begin position="203"/>
        <end position="222"/>
    </location>
</feature>
<dbReference type="EMBL" id="JBHLTC010000010">
    <property type="protein sequence ID" value="MFC0624180.1"/>
    <property type="molecule type" value="Genomic_DNA"/>
</dbReference>
<feature type="transmembrane region" description="Helical" evidence="7">
    <location>
        <begin position="426"/>
        <end position="444"/>
    </location>
</feature>
<evidence type="ECO:0000256" key="5">
    <source>
        <dbReference type="ARBA" id="ARBA00022989"/>
    </source>
</evidence>
<evidence type="ECO:0000313" key="9">
    <source>
        <dbReference type="EMBL" id="MFC0624180.1"/>
    </source>
</evidence>
<feature type="transmembrane region" description="Helical" evidence="7">
    <location>
        <begin position="305"/>
        <end position="322"/>
    </location>
</feature>
<feature type="transmembrane region" description="Helical" evidence="7">
    <location>
        <begin position="392"/>
        <end position="414"/>
    </location>
</feature>
<reference evidence="9 10" key="1">
    <citation type="submission" date="2024-09" db="EMBL/GenBank/DDBJ databases">
        <authorList>
            <person name="Sun Q."/>
            <person name="Mori K."/>
        </authorList>
    </citation>
    <scope>NUCLEOTIDE SEQUENCE [LARGE SCALE GENOMIC DNA]</scope>
    <source>
        <strain evidence="9 10">CGMCC 1.15906</strain>
    </source>
</reference>
<dbReference type="PANTHER" id="PTHR42718:SF46">
    <property type="entry name" value="BLR6921 PROTEIN"/>
    <property type="match status" value="1"/>
</dbReference>
<dbReference type="InterPro" id="IPR020846">
    <property type="entry name" value="MFS_dom"/>
</dbReference>
<dbReference type="PROSITE" id="PS50850">
    <property type="entry name" value="MFS"/>
    <property type="match status" value="1"/>
</dbReference>
<sequence length="452" mass="46481">MTALTEPVTDVRRWWALIAIAVAQLMLAIDTTIMNLALPSAQQALGLSAVERQWVINAFALAFGGLLLLGGRVSDLLGRRRTLLIGLAGFTLASVLGGFATNPESLLGARFLQGVFGALITPSVLAVLSISFPQPLDRARAFGIYGTIMGSGSGIGVILGGVLTDYLSWRWAMFVNVPIALIAAAGVAWSVRADRAQAVVRPGLFGALLGTAGLLAVVYGLTMAGESGWGVGLPPLVIGLALLGLFVWIQHRAVAPLLPLRLLGNRRRVAAYVGMASWASGVFVTFLLVSFHLQSTLGLSPVRTGLTFLPFTAAIMIGLRVVRPLSDRFGVRSLFVAGLLSVSASLVLLSQLDAQGNYLVQVLPIFLLQGLGAAAVLPAANSTATLGAGPDTGVAGAMAATSQQVGAALGIAILGSLASGAGYERAGLVGAVWLVVAAAGVYAISGRPSQAK</sequence>